<organism evidence="1 2">
    <name type="scientific">Melastoma candidum</name>
    <dbReference type="NCBI Taxonomy" id="119954"/>
    <lineage>
        <taxon>Eukaryota</taxon>
        <taxon>Viridiplantae</taxon>
        <taxon>Streptophyta</taxon>
        <taxon>Embryophyta</taxon>
        <taxon>Tracheophyta</taxon>
        <taxon>Spermatophyta</taxon>
        <taxon>Magnoliopsida</taxon>
        <taxon>eudicotyledons</taxon>
        <taxon>Gunneridae</taxon>
        <taxon>Pentapetalae</taxon>
        <taxon>rosids</taxon>
        <taxon>malvids</taxon>
        <taxon>Myrtales</taxon>
        <taxon>Melastomataceae</taxon>
        <taxon>Melastomatoideae</taxon>
        <taxon>Melastomateae</taxon>
        <taxon>Melastoma</taxon>
    </lineage>
</organism>
<gene>
    <name evidence="1" type="ORF">MLD38_013670</name>
</gene>
<dbReference type="Proteomes" id="UP001057402">
    <property type="component" value="Chromosome 4"/>
</dbReference>
<reference evidence="2" key="1">
    <citation type="journal article" date="2023" name="Front. Plant Sci.">
        <title>Chromosomal-level genome assembly of Melastoma candidum provides insights into trichome evolution.</title>
        <authorList>
            <person name="Zhong Y."/>
            <person name="Wu W."/>
            <person name="Sun C."/>
            <person name="Zou P."/>
            <person name="Liu Y."/>
            <person name="Dai S."/>
            <person name="Zhou R."/>
        </authorList>
    </citation>
    <scope>NUCLEOTIDE SEQUENCE [LARGE SCALE GENOMIC DNA]</scope>
</reference>
<proteinExistence type="predicted"/>
<protein>
    <submittedName>
        <fullName evidence="1">Uncharacterized protein</fullName>
    </submittedName>
</protein>
<comment type="caution">
    <text evidence="1">The sequence shown here is derived from an EMBL/GenBank/DDBJ whole genome shotgun (WGS) entry which is preliminary data.</text>
</comment>
<keyword evidence="2" id="KW-1185">Reference proteome</keyword>
<accession>A0ACB9RAA6</accession>
<name>A0ACB9RAA6_9MYRT</name>
<evidence type="ECO:0000313" key="1">
    <source>
        <dbReference type="EMBL" id="KAI4375850.1"/>
    </source>
</evidence>
<dbReference type="EMBL" id="CM042883">
    <property type="protein sequence ID" value="KAI4375850.1"/>
    <property type="molecule type" value="Genomic_DNA"/>
</dbReference>
<evidence type="ECO:0000313" key="2">
    <source>
        <dbReference type="Proteomes" id="UP001057402"/>
    </source>
</evidence>
<sequence>MAGGSLASISGYYPFIHERSYTGLSIFMKMGSYLQPQREERAVVFDREHQAGRFRVRKEIDFRFSGYCKGYSLLDGA</sequence>